<proteinExistence type="predicted"/>
<evidence type="ECO:0000256" key="1">
    <source>
        <dbReference type="SAM" id="MobiDB-lite"/>
    </source>
</evidence>
<evidence type="ECO:0000313" key="3">
    <source>
        <dbReference type="Proteomes" id="UP000274429"/>
    </source>
</evidence>
<feature type="region of interest" description="Disordered" evidence="1">
    <location>
        <begin position="53"/>
        <end position="80"/>
    </location>
</feature>
<dbReference type="AlphaFoldDB" id="A0A0R3WX34"/>
<protein>
    <submittedName>
        <fullName evidence="4">Protein kinase domain-containing protein</fullName>
    </submittedName>
</protein>
<dbReference type="Proteomes" id="UP000274429">
    <property type="component" value="Unassembled WGS sequence"/>
</dbReference>
<dbReference type="SUPFAM" id="SSF56112">
    <property type="entry name" value="Protein kinase-like (PK-like)"/>
    <property type="match status" value="1"/>
</dbReference>
<dbReference type="EMBL" id="UYWX01006982">
    <property type="protein sequence ID" value="VDM26665.1"/>
    <property type="molecule type" value="Genomic_DNA"/>
</dbReference>
<gene>
    <name evidence="2" type="ORF">TTAC_LOCUS5309</name>
</gene>
<sequence>MAIPFNGIERRMTDQLNRCVITNETGHSSGDSNKYANINNKRKVSHEVQAQNVRQNLQPSHQHKDSKTADEKERKDLLKPGEMVKNRWRIVSKIGGGGFGEIYQAVDTQVDSEKVGRNGPDMQDLCTFCSIRSGSQPQRHISVAAMTTSTPSLRLQRCSGCGRECYPSSATSMGKSGLVRKFSEDGLDSADSGISSSHLERTSTLDNYIVAVKAESNTQSKQMLSMEVAVLRKLKGKKNFCELLTCGKTQRINYIVMTLQVDFILNTK</sequence>
<organism evidence="4">
    <name type="scientific">Hydatigena taeniaeformis</name>
    <name type="common">Feline tapeworm</name>
    <name type="synonym">Taenia taeniaeformis</name>
    <dbReference type="NCBI Taxonomy" id="6205"/>
    <lineage>
        <taxon>Eukaryota</taxon>
        <taxon>Metazoa</taxon>
        <taxon>Spiralia</taxon>
        <taxon>Lophotrochozoa</taxon>
        <taxon>Platyhelminthes</taxon>
        <taxon>Cestoda</taxon>
        <taxon>Eucestoda</taxon>
        <taxon>Cyclophyllidea</taxon>
        <taxon>Taeniidae</taxon>
        <taxon>Hydatigera</taxon>
    </lineage>
</organism>
<feature type="compositionally biased region" description="Basic and acidic residues" evidence="1">
    <location>
        <begin position="62"/>
        <end position="80"/>
    </location>
</feature>
<accession>A0A0R3WX34</accession>
<evidence type="ECO:0000313" key="2">
    <source>
        <dbReference type="EMBL" id="VDM26665.1"/>
    </source>
</evidence>
<dbReference type="STRING" id="6205.A0A0R3WX34"/>
<evidence type="ECO:0000313" key="4">
    <source>
        <dbReference type="WBParaSite" id="TTAC_0000532401-mRNA-1"/>
    </source>
</evidence>
<dbReference type="WBParaSite" id="TTAC_0000532401-mRNA-1">
    <property type="protein sequence ID" value="TTAC_0000532401-mRNA-1"/>
    <property type="gene ID" value="TTAC_0000532401"/>
</dbReference>
<dbReference type="OrthoDB" id="6266330at2759"/>
<name>A0A0R3WX34_HYDTA</name>
<reference evidence="2 3" key="2">
    <citation type="submission" date="2018-11" db="EMBL/GenBank/DDBJ databases">
        <authorList>
            <consortium name="Pathogen Informatics"/>
        </authorList>
    </citation>
    <scope>NUCLEOTIDE SEQUENCE [LARGE SCALE GENOMIC DNA]</scope>
</reference>
<dbReference type="InterPro" id="IPR011009">
    <property type="entry name" value="Kinase-like_dom_sf"/>
</dbReference>
<dbReference type="Gene3D" id="3.30.200.20">
    <property type="entry name" value="Phosphorylase Kinase, domain 1"/>
    <property type="match status" value="2"/>
</dbReference>
<reference evidence="4" key="1">
    <citation type="submission" date="2017-02" db="UniProtKB">
        <authorList>
            <consortium name="WormBaseParasite"/>
        </authorList>
    </citation>
    <scope>IDENTIFICATION</scope>
</reference>
<keyword evidence="3" id="KW-1185">Reference proteome</keyword>